<dbReference type="EMBL" id="CAUYUJ010022084">
    <property type="protein sequence ID" value="CAK0908846.1"/>
    <property type="molecule type" value="Genomic_DNA"/>
</dbReference>
<sequence length="128" mass="13161">MAAAVARPHGGEMGVEGERGGEEQEEERAGSGTAEPPTRRAARAQGSPARSAPGSRGHRERGSTARRLADGAGSRDHRGTGEHRLHAALAGQIPGPASGGPGGRVQHSAGAVARNQTPRTRDFEVHPE</sequence>
<evidence type="ECO:0000313" key="2">
    <source>
        <dbReference type="EMBL" id="CAK0908846.1"/>
    </source>
</evidence>
<accession>A0ABN9YDP6</accession>
<reference evidence="2" key="1">
    <citation type="submission" date="2023-10" db="EMBL/GenBank/DDBJ databases">
        <authorList>
            <person name="Chen Y."/>
            <person name="Shah S."/>
            <person name="Dougan E. K."/>
            <person name="Thang M."/>
            <person name="Chan C."/>
        </authorList>
    </citation>
    <scope>NUCLEOTIDE SEQUENCE [LARGE SCALE GENOMIC DNA]</scope>
</reference>
<gene>
    <name evidence="2" type="ORF">PCOR1329_LOCUS83419</name>
</gene>
<evidence type="ECO:0000313" key="3">
    <source>
        <dbReference type="Proteomes" id="UP001189429"/>
    </source>
</evidence>
<comment type="caution">
    <text evidence="2">The sequence shown here is derived from an EMBL/GenBank/DDBJ whole genome shotgun (WGS) entry which is preliminary data.</text>
</comment>
<name>A0ABN9YDP6_9DINO</name>
<feature type="compositionally biased region" description="Basic and acidic residues" evidence="1">
    <location>
        <begin position="119"/>
        <end position="128"/>
    </location>
</feature>
<feature type="region of interest" description="Disordered" evidence="1">
    <location>
        <begin position="1"/>
        <end position="128"/>
    </location>
</feature>
<organism evidence="2 3">
    <name type="scientific">Prorocentrum cordatum</name>
    <dbReference type="NCBI Taxonomy" id="2364126"/>
    <lineage>
        <taxon>Eukaryota</taxon>
        <taxon>Sar</taxon>
        <taxon>Alveolata</taxon>
        <taxon>Dinophyceae</taxon>
        <taxon>Prorocentrales</taxon>
        <taxon>Prorocentraceae</taxon>
        <taxon>Prorocentrum</taxon>
    </lineage>
</organism>
<dbReference type="Proteomes" id="UP001189429">
    <property type="component" value="Unassembled WGS sequence"/>
</dbReference>
<evidence type="ECO:0000256" key="1">
    <source>
        <dbReference type="SAM" id="MobiDB-lite"/>
    </source>
</evidence>
<protein>
    <submittedName>
        <fullName evidence="2">Uncharacterized protein</fullName>
    </submittedName>
</protein>
<proteinExistence type="predicted"/>
<feature type="compositionally biased region" description="Basic and acidic residues" evidence="1">
    <location>
        <begin position="60"/>
        <end position="85"/>
    </location>
</feature>
<keyword evidence="3" id="KW-1185">Reference proteome</keyword>
<feature type="non-terminal residue" evidence="2">
    <location>
        <position position="128"/>
    </location>
</feature>